<comment type="caution">
    <text evidence="8">The sequence shown here is derived from an EMBL/GenBank/DDBJ whole genome shotgun (WGS) entry which is preliminary data.</text>
</comment>
<dbReference type="SUPFAM" id="SSF52821">
    <property type="entry name" value="Rhodanese/Cell cycle control phosphatase"/>
    <property type="match status" value="1"/>
</dbReference>
<dbReference type="InterPro" id="IPR000387">
    <property type="entry name" value="Tyr_Pase_dom"/>
</dbReference>
<dbReference type="PROSITE" id="PS00383">
    <property type="entry name" value="TYR_PHOSPHATASE_1"/>
    <property type="match status" value="1"/>
</dbReference>
<dbReference type="SMART" id="SM00195">
    <property type="entry name" value="DSPc"/>
    <property type="match status" value="1"/>
</dbReference>
<dbReference type="InterPro" id="IPR016130">
    <property type="entry name" value="Tyr_Pase_AS"/>
</dbReference>
<evidence type="ECO:0000259" key="6">
    <source>
        <dbReference type="PROSITE" id="PS50056"/>
    </source>
</evidence>
<dbReference type="AlphaFoldDB" id="A0A8B6E8K8"/>
<keyword evidence="4" id="KW-0904">Protein phosphatase</keyword>
<reference evidence="8" key="1">
    <citation type="submission" date="2018-11" db="EMBL/GenBank/DDBJ databases">
        <authorList>
            <person name="Alioto T."/>
            <person name="Alioto T."/>
        </authorList>
    </citation>
    <scope>NUCLEOTIDE SEQUENCE</scope>
</reference>
<feature type="domain" description="Tyrosine-protein phosphatase" evidence="5">
    <location>
        <begin position="237"/>
        <end position="379"/>
    </location>
</feature>
<evidence type="ECO:0000313" key="8">
    <source>
        <dbReference type="EMBL" id="VDI29813.1"/>
    </source>
</evidence>
<protein>
    <recommendedName>
        <fullName evidence="2">protein-tyrosine-phosphatase</fullName>
        <ecNumber evidence="2">3.1.3.48</ecNumber>
    </recommendedName>
</protein>
<dbReference type="CDD" id="cd01446">
    <property type="entry name" value="DSP_MapKP"/>
    <property type="match status" value="1"/>
</dbReference>
<dbReference type="PANTHER" id="PTHR10159">
    <property type="entry name" value="DUAL SPECIFICITY PROTEIN PHOSPHATASE"/>
    <property type="match status" value="1"/>
</dbReference>
<dbReference type="Gene3D" id="3.90.190.10">
    <property type="entry name" value="Protein tyrosine phosphatase superfamily"/>
    <property type="match status" value="1"/>
</dbReference>
<dbReference type="Proteomes" id="UP000596742">
    <property type="component" value="Unassembled WGS sequence"/>
</dbReference>
<dbReference type="GO" id="GO:0017017">
    <property type="term" value="F:MAP kinase tyrosine/serine/threonine phosphatase activity"/>
    <property type="evidence" value="ECO:0007669"/>
    <property type="project" value="InterPro"/>
</dbReference>
<dbReference type="PROSITE" id="PS50206">
    <property type="entry name" value="RHODANESE_3"/>
    <property type="match status" value="1"/>
</dbReference>
<dbReference type="EMBL" id="UYJE01004632">
    <property type="protein sequence ID" value="VDI29813.1"/>
    <property type="molecule type" value="Genomic_DNA"/>
</dbReference>
<dbReference type="PRINTS" id="PR01908">
    <property type="entry name" value="ADSPHPHTASE"/>
</dbReference>
<dbReference type="InterPro" id="IPR000340">
    <property type="entry name" value="Dual-sp_phosphatase_cat-dom"/>
</dbReference>
<dbReference type="SUPFAM" id="SSF52799">
    <property type="entry name" value="(Phosphotyrosine protein) phosphatases II"/>
    <property type="match status" value="1"/>
</dbReference>
<feature type="domain" description="Rhodanese" evidence="7">
    <location>
        <begin position="96"/>
        <end position="209"/>
    </location>
</feature>
<evidence type="ECO:0000259" key="7">
    <source>
        <dbReference type="PROSITE" id="PS50206"/>
    </source>
</evidence>
<evidence type="ECO:0000256" key="4">
    <source>
        <dbReference type="ARBA" id="ARBA00022912"/>
    </source>
</evidence>
<dbReference type="InterPro" id="IPR008343">
    <property type="entry name" value="MKP"/>
</dbReference>
<evidence type="ECO:0000313" key="9">
    <source>
        <dbReference type="Proteomes" id="UP000596742"/>
    </source>
</evidence>
<accession>A0A8B6E8K8</accession>
<name>A0A8B6E8K8_MYTGA</name>
<dbReference type="InterPro" id="IPR036873">
    <property type="entry name" value="Rhodanese-like_dom_sf"/>
</dbReference>
<keyword evidence="3 8" id="KW-0378">Hydrolase</keyword>
<comment type="similarity">
    <text evidence="1">Belongs to the protein-tyrosine phosphatase family. Non-receptor class dual specificity subfamily.</text>
</comment>
<dbReference type="Pfam" id="PF00782">
    <property type="entry name" value="DSPc"/>
    <property type="match status" value="1"/>
</dbReference>
<dbReference type="PANTHER" id="PTHR10159:SF528">
    <property type="entry name" value="PUCKERED, ISOFORM A"/>
    <property type="match status" value="1"/>
</dbReference>
<dbReference type="InterPro" id="IPR020422">
    <property type="entry name" value="TYR_PHOSPHATASE_DUAL_dom"/>
</dbReference>
<organism evidence="8 9">
    <name type="scientific">Mytilus galloprovincialis</name>
    <name type="common">Mediterranean mussel</name>
    <dbReference type="NCBI Taxonomy" id="29158"/>
    <lineage>
        <taxon>Eukaryota</taxon>
        <taxon>Metazoa</taxon>
        <taxon>Spiralia</taxon>
        <taxon>Lophotrochozoa</taxon>
        <taxon>Mollusca</taxon>
        <taxon>Bivalvia</taxon>
        <taxon>Autobranchia</taxon>
        <taxon>Pteriomorphia</taxon>
        <taxon>Mytilida</taxon>
        <taxon>Mytiloidea</taxon>
        <taxon>Mytilidae</taxon>
        <taxon>Mytilinae</taxon>
        <taxon>Mytilus</taxon>
    </lineage>
</organism>
<dbReference type="GO" id="GO:0005829">
    <property type="term" value="C:cytosol"/>
    <property type="evidence" value="ECO:0007669"/>
    <property type="project" value="TreeGrafter"/>
</dbReference>
<sequence length="397" mass="45115">MYIPSIPMPESGELEVLPPPSVTSDLVSGRRRVALQLDFDFTCGKTDDFHHLPKRCRLDSMNYSISGSALKQQNTNTESLKARTIQPQELDTKLRKSKSMLLVDCRPFVSYNIAHINGALNVNCSDRFNRKRLQQGKATIVDLVTSRDGKDMFKRRGSKDIILYDDHTKDIHQLSPETSMHIVLASLLREGREAYILKGGIEEFRTQCSDDHINTQESRPLYSPTTPIIEPKIETATASEILPFLYLGNERDASNLQRLRELNISHILNITSNIPKYFENQGIKYKRLPASDSGCQNLRQYFDEAIQFIDEARADGGKILVHCQAGVSRSATATIAYVLIHSKMNVMEAYRHVKNKRVIIAPNFNFMGQLMEFEQCLNQGQVQRILQPNIPEIECDV</sequence>
<evidence type="ECO:0000256" key="1">
    <source>
        <dbReference type="ARBA" id="ARBA00008601"/>
    </source>
</evidence>
<dbReference type="FunFam" id="3.90.190.10:FF:000028">
    <property type="entry name" value="Dual specificity phosphatase 10"/>
    <property type="match status" value="1"/>
</dbReference>
<dbReference type="GO" id="GO:0043409">
    <property type="term" value="P:negative regulation of MAPK cascade"/>
    <property type="evidence" value="ECO:0007669"/>
    <property type="project" value="TreeGrafter"/>
</dbReference>
<evidence type="ECO:0000259" key="5">
    <source>
        <dbReference type="PROSITE" id="PS50054"/>
    </source>
</evidence>
<dbReference type="OrthoDB" id="165342at2759"/>
<evidence type="ECO:0000256" key="2">
    <source>
        <dbReference type="ARBA" id="ARBA00013064"/>
    </source>
</evidence>
<dbReference type="PRINTS" id="PR01764">
    <property type="entry name" value="MAPKPHPHTASE"/>
</dbReference>
<dbReference type="EC" id="3.1.3.48" evidence="2"/>
<dbReference type="GO" id="GO:0008330">
    <property type="term" value="F:protein tyrosine/threonine phosphatase activity"/>
    <property type="evidence" value="ECO:0007669"/>
    <property type="project" value="TreeGrafter"/>
</dbReference>
<dbReference type="Pfam" id="PF00581">
    <property type="entry name" value="Rhodanese"/>
    <property type="match status" value="1"/>
</dbReference>
<dbReference type="InterPro" id="IPR001763">
    <property type="entry name" value="Rhodanese-like_dom"/>
</dbReference>
<gene>
    <name evidence="8" type="ORF">MGAL_10B079981</name>
</gene>
<proteinExistence type="inferred from homology"/>
<dbReference type="SMART" id="SM00450">
    <property type="entry name" value="RHOD"/>
    <property type="match status" value="1"/>
</dbReference>
<dbReference type="InterPro" id="IPR029021">
    <property type="entry name" value="Prot-tyrosine_phosphatase-like"/>
</dbReference>
<dbReference type="PROSITE" id="PS50054">
    <property type="entry name" value="TYR_PHOSPHATASE_DUAL"/>
    <property type="match status" value="1"/>
</dbReference>
<dbReference type="PROSITE" id="PS50056">
    <property type="entry name" value="TYR_PHOSPHATASE_2"/>
    <property type="match status" value="1"/>
</dbReference>
<dbReference type="Gene3D" id="3.40.250.10">
    <property type="entry name" value="Rhodanese-like domain"/>
    <property type="match status" value="1"/>
</dbReference>
<dbReference type="GO" id="GO:0033550">
    <property type="term" value="F:MAP kinase tyrosine phosphatase activity"/>
    <property type="evidence" value="ECO:0007669"/>
    <property type="project" value="TreeGrafter"/>
</dbReference>
<evidence type="ECO:0000256" key="3">
    <source>
        <dbReference type="ARBA" id="ARBA00022801"/>
    </source>
</evidence>
<keyword evidence="9" id="KW-1185">Reference proteome</keyword>
<feature type="domain" description="Tyrosine specific protein phosphatases" evidence="6">
    <location>
        <begin position="300"/>
        <end position="357"/>
    </location>
</feature>